<evidence type="ECO:0000256" key="2">
    <source>
        <dbReference type="ARBA" id="ARBA00039140"/>
    </source>
</evidence>
<dbReference type="AlphaFoldDB" id="A0A0F9D5G7"/>
<dbReference type="EC" id="3.1.1.61" evidence="2"/>
<dbReference type="PANTHER" id="PTHR42872">
    <property type="entry name" value="PROTEIN-GLUTAMATE METHYLESTERASE/PROTEIN-GLUTAMINE GLUTAMINASE"/>
    <property type="match status" value="1"/>
</dbReference>
<feature type="domain" description="CheB-type methylesterase" evidence="4">
    <location>
        <begin position="1"/>
        <end position="180"/>
    </location>
</feature>
<dbReference type="GO" id="GO:0005737">
    <property type="term" value="C:cytoplasm"/>
    <property type="evidence" value="ECO:0007669"/>
    <property type="project" value="InterPro"/>
</dbReference>
<organism evidence="5">
    <name type="scientific">marine sediment metagenome</name>
    <dbReference type="NCBI Taxonomy" id="412755"/>
    <lineage>
        <taxon>unclassified sequences</taxon>
        <taxon>metagenomes</taxon>
        <taxon>ecological metagenomes</taxon>
    </lineage>
</organism>
<dbReference type="GO" id="GO:0008984">
    <property type="term" value="F:protein-glutamate methylesterase activity"/>
    <property type="evidence" value="ECO:0007669"/>
    <property type="project" value="UniProtKB-EC"/>
</dbReference>
<evidence type="ECO:0000259" key="4">
    <source>
        <dbReference type="PROSITE" id="PS50122"/>
    </source>
</evidence>
<dbReference type="InterPro" id="IPR011247">
    <property type="entry name" value="Chemotax_prot-Glu_Me-esterase"/>
</dbReference>
<dbReference type="GO" id="GO:0006935">
    <property type="term" value="P:chemotaxis"/>
    <property type="evidence" value="ECO:0007669"/>
    <property type="project" value="InterPro"/>
</dbReference>
<dbReference type="InterPro" id="IPR000673">
    <property type="entry name" value="Sig_transdc_resp-reg_Me-estase"/>
</dbReference>
<proteinExistence type="predicted"/>
<name>A0A0F9D5G7_9ZZZZ</name>
<accession>A0A0F9D5G7</accession>
<evidence type="ECO:0000313" key="5">
    <source>
        <dbReference type="EMBL" id="KKL56993.1"/>
    </source>
</evidence>
<dbReference type="GO" id="GO:0000156">
    <property type="term" value="F:phosphorelay response regulator activity"/>
    <property type="evidence" value="ECO:0007669"/>
    <property type="project" value="InterPro"/>
</dbReference>
<dbReference type="PROSITE" id="PS50122">
    <property type="entry name" value="CHEB"/>
    <property type="match status" value="1"/>
</dbReference>
<dbReference type="PIRSF" id="PIRSF036461">
    <property type="entry name" value="Chmtx_methlestr"/>
    <property type="match status" value="1"/>
</dbReference>
<comment type="caution">
    <text evidence="5">The sequence shown here is derived from an EMBL/GenBank/DDBJ whole genome shotgun (WGS) entry which is preliminary data.</text>
</comment>
<comment type="catalytic activity">
    <reaction evidence="3">
        <text>[protein]-L-glutamate 5-O-methyl ester + H2O = L-glutamyl-[protein] + methanol + H(+)</text>
        <dbReference type="Rhea" id="RHEA:23236"/>
        <dbReference type="Rhea" id="RHEA-COMP:10208"/>
        <dbReference type="Rhea" id="RHEA-COMP:10311"/>
        <dbReference type="ChEBI" id="CHEBI:15377"/>
        <dbReference type="ChEBI" id="CHEBI:15378"/>
        <dbReference type="ChEBI" id="CHEBI:17790"/>
        <dbReference type="ChEBI" id="CHEBI:29973"/>
        <dbReference type="ChEBI" id="CHEBI:82795"/>
        <dbReference type="EC" id="3.1.1.61"/>
    </reaction>
</comment>
<reference evidence="5" key="1">
    <citation type="journal article" date="2015" name="Nature">
        <title>Complex archaea that bridge the gap between prokaryotes and eukaryotes.</title>
        <authorList>
            <person name="Spang A."/>
            <person name="Saw J.H."/>
            <person name="Jorgensen S.L."/>
            <person name="Zaremba-Niedzwiedzka K."/>
            <person name="Martijn J."/>
            <person name="Lind A.E."/>
            <person name="van Eijk R."/>
            <person name="Schleper C."/>
            <person name="Guy L."/>
            <person name="Ettema T.J."/>
        </authorList>
    </citation>
    <scope>NUCLEOTIDE SEQUENCE</scope>
</reference>
<dbReference type="Pfam" id="PF01339">
    <property type="entry name" value="CheB_methylest"/>
    <property type="match status" value="1"/>
</dbReference>
<dbReference type="InterPro" id="IPR035909">
    <property type="entry name" value="CheB_C"/>
</dbReference>
<protein>
    <recommendedName>
        <fullName evidence="2">protein-glutamate methylesterase</fullName>
        <ecNumber evidence="2">3.1.1.61</ecNumber>
    </recommendedName>
</protein>
<sequence>MLAEHRTIAIGGSTGAVKDLKRILAALPADLPAPVFVVVHVGAQGRNLLAKTFEGCGPLPVTTAEDGETIEAGHVYIAPSDRHLLVMDGAIRLGRGPRENMARPSVDALFRSVALSYGSRAIGLVITGHINDGASGLAAIGQRGGITVVQNPSDAESPDMPFGALEASDIDYRAPTDELAPLLSMLAQQAPGPEVQASRALELEVDIALGRPCRSPTIAEIATPVPITCPS</sequence>
<dbReference type="CDD" id="cd16433">
    <property type="entry name" value="CheB"/>
    <property type="match status" value="1"/>
</dbReference>
<evidence type="ECO:0000256" key="1">
    <source>
        <dbReference type="ARBA" id="ARBA00022801"/>
    </source>
</evidence>
<dbReference type="Gene3D" id="3.40.50.180">
    <property type="entry name" value="Methylesterase CheB, C-terminal domain"/>
    <property type="match status" value="1"/>
</dbReference>
<dbReference type="SUPFAM" id="SSF52738">
    <property type="entry name" value="Methylesterase CheB, C-terminal domain"/>
    <property type="match status" value="1"/>
</dbReference>
<dbReference type="PANTHER" id="PTHR42872:SF6">
    <property type="entry name" value="PROTEIN-GLUTAMATE METHYLESTERASE_PROTEIN-GLUTAMINE GLUTAMINASE"/>
    <property type="match status" value="1"/>
</dbReference>
<dbReference type="EMBL" id="LAZR01030311">
    <property type="protein sequence ID" value="KKL56993.1"/>
    <property type="molecule type" value="Genomic_DNA"/>
</dbReference>
<gene>
    <name evidence="5" type="ORF">LCGC14_2239850</name>
</gene>
<feature type="non-terminal residue" evidence="5">
    <location>
        <position position="231"/>
    </location>
</feature>
<evidence type="ECO:0000256" key="3">
    <source>
        <dbReference type="ARBA" id="ARBA00048267"/>
    </source>
</evidence>
<keyword evidence="1" id="KW-0378">Hydrolase</keyword>